<dbReference type="AlphaFoldDB" id="A0A8B8DCU9"/>
<gene>
    <name evidence="3 4" type="primary">LOC111125345</name>
</gene>
<evidence type="ECO:0000256" key="1">
    <source>
        <dbReference type="SAM" id="MobiDB-lite"/>
    </source>
</evidence>
<organism evidence="2 4">
    <name type="scientific">Crassostrea virginica</name>
    <name type="common">Eastern oyster</name>
    <dbReference type="NCBI Taxonomy" id="6565"/>
    <lineage>
        <taxon>Eukaryota</taxon>
        <taxon>Metazoa</taxon>
        <taxon>Spiralia</taxon>
        <taxon>Lophotrochozoa</taxon>
        <taxon>Mollusca</taxon>
        <taxon>Bivalvia</taxon>
        <taxon>Autobranchia</taxon>
        <taxon>Pteriomorphia</taxon>
        <taxon>Ostreida</taxon>
        <taxon>Ostreoidea</taxon>
        <taxon>Ostreidae</taxon>
        <taxon>Crassostrea</taxon>
    </lineage>
</organism>
<proteinExistence type="predicted"/>
<dbReference type="KEGG" id="cvn:111125345"/>
<reference evidence="3 4" key="1">
    <citation type="submission" date="2025-04" db="UniProtKB">
        <authorList>
            <consortium name="RefSeq"/>
        </authorList>
    </citation>
    <scope>IDENTIFICATION</scope>
    <source>
        <tissue evidence="3 4">Whole sample</tissue>
    </source>
</reference>
<dbReference type="RefSeq" id="XP_022324760.1">
    <property type="nucleotide sequence ID" value="XM_022469052.1"/>
</dbReference>
<feature type="region of interest" description="Disordered" evidence="1">
    <location>
        <begin position="1"/>
        <end position="25"/>
    </location>
</feature>
<dbReference type="RefSeq" id="XP_022324761.1">
    <property type="nucleotide sequence ID" value="XM_022469053.1"/>
</dbReference>
<dbReference type="OrthoDB" id="6058136at2759"/>
<evidence type="ECO:0000313" key="4">
    <source>
        <dbReference type="RefSeq" id="XP_022324761.1"/>
    </source>
</evidence>
<protein>
    <submittedName>
        <fullName evidence="3 4">Uncharacterized protein LOC111125345</fullName>
    </submittedName>
</protein>
<accession>A0A8B8DCU9</accession>
<sequence length="350" mass="40279">MLKQHQKSKTNASDHRTDRKASDHSFSSAESSVDFEKIFFEASTCTLEKMSKDPMYKLFGDCRLDLLAKFCMEEDFLGAFFLDQFTEIFSLSLSDTSDRELLFSRIHELRLSSCLQSDCVTLFQEKGCQENREDINNFLQEYILDIPSQILGGMLRENKKISEELSYQVSTNDQRILFYIAGFIVANLKKKCYRLAKDNQVERLDLLKRLTSKTSGTSFVAKYDQWLTKNSRGGLVRPADNFYLLVRELEISIRKVVDFNNINSESLTSSKMKEHMMDSFMVNYYLKELCGDCVNSDLSGLLEDIIKVFLTVRGFAVARVLRNKLSGKQNKQPAKQSNSLRQVLKTTSKN</sequence>
<feature type="compositionally biased region" description="Basic and acidic residues" evidence="1">
    <location>
        <begin position="12"/>
        <end position="23"/>
    </location>
</feature>
<evidence type="ECO:0000313" key="3">
    <source>
        <dbReference type="RefSeq" id="XP_022324760.1"/>
    </source>
</evidence>
<feature type="region of interest" description="Disordered" evidence="1">
    <location>
        <begin position="327"/>
        <end position="350"/>
    </location>
</feature>
<dbReference type="GeneID" id="111125345"/>
<name>A0A8B8DCU9_CRAVI</name>
<keyword evidence="2" id="KW-1185">Reference proteome</keyword>
<evidence type="ECO:0000313" key="2">
    <source>
        <dbReference type="Proteomes" id="UP000694844"/>
    </source>
</evidence>
<dbReference type="Proteomes" id="UP000694844">
    <property type="component" value="Chromosome 3"/>
</dbReference>